<evidence type="ECO:0000313" key="3">
    <source>
        <dbReference type="WBParaSite" id="MBELARI_LOCUS3402"/>
    </source>
</evidence>
<dbReference type="AlphaFoldDB" id="A0AAF3F923"/>
<dbReference type="Proteomes" id="UP000887575">
    <property type="component" value="Unassembled WGS sequence"/>
</dbReference>
<accession>A0AAF3F923</accession>
<name>A0AAF3F923_9BILA</name>
<sequence length="519" mass="59418">MKDLLETEQVFSWEPVQRVLDFIENMTGVQPEHVKPEVVDLTRIPDTHFWWFYVEDEDEEDEADEENKTTATNTEEPNRNLNQINKLLETLSDAESYLKALQEVPLSQGSRQMGFSKMQRLLAAVLIISKESSLRKHFFFLVNILVVFEKKTLLPHELMRFSANTLFFLNIHIEVGKAIKLFTDFNRKNIDHIAEKMTDEQTKQVFTEFLARNKDSSGYYSKRVIKAINYMDNPEEFFQQTSQLSLTVDLNDIDRSVIVKDLDGYTQKIDLANKRIQFTASTPKIPVTIKAKSTKLLTALGGTLEKHKYLSKLTNHDRARINYAIGGAANYKRDFIEAAETLANQLETKMSIGAGEFLSLVEIVAAEKRKDKDSGHVRNFLDAYVINQLVEGILSDLTTIDQIETELDTQGKVSSINQITAIYENGLKKILYQWTFLLKNDAMLAINYSNDGVTPPTISTIFKTPDVFKEYENRFLINEETYKALLIKLCQSMQGFNLDISSIPNPALKESMVSLIQNE</sequence>
<dbReference type="WBParaSite" id="MBELARI_LOCUS3402">
    <property type="protein sequence ID" value="MBELARI_LOCUS3402"/>
    <property type="gene ID" value="MBELARI_LOCUS3402"/>
</dbReference>
<evidence type="ECO:0000256" key="1">
    <source>
        <dbReference type="SAM" id="MobiDB-lite"/>
    </source>
</evidence>
<evidence type="ECO:0000313" key="2">
    <source>
        <dbReference type="Proteomes" id="UP000887575"/>
    </source>
</evidence>
<organism evidence="2 3">
    <name type="scientific">Mesorhabditis belari</name>
    <dbReference type="NCBI Taxonomy" id="2138241"/>
    <lineage>
        <taxon>Eukaryota</taxon>
        <taxon>Metazoa</taxon>
        <taxon>Ecdysozoa</taxon>
        <taxon>Nematoda</taxon>
        <taxon>Chromadorea</taxon>
        <taxon>Rhabditida</taxon>
        <taxon>Rhabditina</taxon>
        <taxon>Rhabditomorpha</taxon>
        <taxon>Rhabditoidea</taxon>
        <taxon>Rhabditidae</taxon>
        <taxon>Mesorhabditinae</taxon>
        <taxon>Mesorhabditis</taxon>
    </lineage>
</organism>
<keyword evidence="2" id="KW-1185">Reference proteome</keyword>
<feature type="region of interest" description="Disordered" evidence="1">
    <location>
        <begin position="58"/>
        <end position="79"/>
    </location>
</feature>
<protein>
    <submittedName>
        <fullName evidence="3">Uncharacterized protein</fullName>
    </submittedName>
</protein>
<reference evidence="3" key="1">
    <citation type="submission" date="2024-02" db="UniProtKB">
        <authorList>
            <consortium name="WormBaseParasite"/>
        </authorList>
    </citation>
    <scope>IDENTIFICATION</scope>
</reference>
<proteinExistence type="predicted"/>